<organism evidence="9">
    <name type="scientific">Synechococcus sp. SB0676_bin_10</name>
    <dbReference type="NCBI Taxonomy" id="2604869"/>
    <lineage>
        <taxon>Bacteria</taxon>
        <taxon>Bacillati</taxon>
        <taxon>Cyanobacteriota</taxon>
        <taxon>Cyanophyceae</taxon>
        <taxon>Synechococcales</taxon>
        <taxon>Synechococcaceae</taxon>
        <taxon>Synechococcus</taxon>
    </lineage>
</organism>
<dbReference type="InterPro" id="IPR006037">
    <property type="entry name" value="RCK_C"/>
</dbReference>
<dbReference type="EMBL" id="VYDO01000023">
    <property type="protein sequence ID" value="MYG37535.1"/>
    <property type="molecule type" value="Genomic_DNA"/>
</dbReference>
<feature type="domain" description="RCK C-terminal" evidence="8">
    <location>
        <begin position="210"/>
        <end position="296"/>
    </location>
</feature>
<keyword evidence="3 7" id="KW-0812">Transmembrane</keyword>
<evidence type="ECO:0000256" key="2">
    <source>
        <dbReference type="ARBA" id="ARBA00022448"/>
    </source>
</evidence>
<evidence type="ECO:0000256" key="5">
    <source>
        <dbReference type="ARBA" id="ARBA00022989"/>
    </source>
</evidence>
<dbReference type="AlphaFoldDB" id="A0A6B1F713"/>
<feature type="transmembrane region" description="Helical" evidence="7">
    <location>
        <begin position="452"/>
        <end position="471"/>
    </location>
</feature>
<evidence type="ECO:0000313" key="9">
    <source>
        <dbReference type="EMBL" id="MYG37535.1"/>
    </source>
</evidence>
<keyword evidence="6 7" id="KW-0472">Membrane</keyword>
<feature type="transmembrane region" description="Helical" evidence="7">
    <location>
        <begin position="92"/>
        <end position="114"/>
    </location>
</feature>
<protein>
    <submittedName>
        <fullName evidence="9">SLC13 family permease</fullName>
    </submittedName>
</protein>
<feature type="transmembrane region" description="Helical" evidence="7">
    <location>
        <begin position="532"/>
        <end position="555"/>
    </location>
</feature>
<feature type="transmembrane region" description="Helical" evidence="7">
    <location>
        <begin position="47"/>
        <end position="71"/>
    </location>
</feature>
<dbReference type="PANTHER" id="PTHR43652:SF2">
    <property type="entry name" value="BASIC AMINO ACID ANTIPORTER YFCC-RELATED"/>
    <property type="match status" value="1"/>
</dbReference>
<feature type="transmembrane region" description="Helical" evidence="7">
    <location>
        <begin position="409"/>
        <end position="440"/>
    </location>
</feature>
<dbReference type="InterPro" id="IPR004680">
    <property type="entry name" value="Cit_transptr-like_dom"/>
</dbReference>
<feature type="domain" description="RCK C-terminal" evidence="8">
    <location>
        <begin position="305"/>
        <end position="389"/>
    </location>
</feature>
<evidence type="ECO:0000256" key="3">
    <source>
        <dbReference type="ARBA" id="ARBA00022692"/>
    </source>
</evidence>
<evidence type="ECO:0000256" key="7">
    <source>
        <dbReference type="SAM" id="Phobius"/>
    </source>
</evidence>
<comment type="caution">
    <text evidence="9">The sequence shown here is derived from an EMBL/GenBank/DDBJ whole genome shotgun (WGS) entry which is preliminary data.</text>
</comment>
<name>A0A6B1F713_9SYNE</name>
<dbReference type="InterPro" id="IPR051679">
    <property type="entry name" value="DASS-Related_Transporters"/>
</dbReference>
<sequence length="597" mass="63646">MDALITLLILALAVVLFITSVLPPEVVGLLAMGLLMASGVLSPAEALAGFASPAVITLLAMFALSAGLFRSGALDRLRELMGGNRMKQPRQLIQLFVVAIGPLAGILANTPIVATLIPVVEAWCQRRGLSPSRLLLPLSTATILGGTLTLIGTSTNLLANDLSRSVGEEMGFNGGLQLFTLTPIALPLYVLGGAYLIWVAPHLLPERNRDGLELLASLSRDGYLTEVEVPADSILVGQTLHNSRLQRRFDVDVLELQRGGERFSPPFADRVLSGGDRLLLRCSRADLLRLQQEHTVSLAAPASSGEQGVEGTATQRMVEVLLPAGSFLAGASLRELRFRQRFNATVIALRRGQELVRERLGQVVLRAGDVLLLQAPLDSLRGLQASSDLVVMDKIEQELPATAKKYPTILIGLAVLVASGLGIMPLVAAACLGVVAMVAVGSLRPGDLQQAVRWELILLVGSLYGFSAALVKTGLAGAMATQLVNLTGDWPAYGVLVTIYLITTLTTEVMSNAAAVVLWLPVAARIGMDLQIDPMACVVCIVFAASWSFITPFGYQTNLMVFGPGGYRIQDMVRYGAPLTILATLLVPLLTVWRFGL</sequence>
<dbReference type="Gene3D" id="3.30.70.1450">
    <property type="entry name" value="Regulator of K+ conductance, C-terminal domain"/>
    <property type="match status" value="2"/>
</dbReference>
<evidence type="ECO:0000256" key="6">
    <source>
        <dbReference type="ARBA" id="ARBA00023136"/>
    </source>
</evidence>
<dbReference type="GO" id="GO:0005886">
    <property type="term" value="C:plasma membrane"/>
    <property type="evidence" value="ECO:0007669"/>
    <property type="project" value="TreeGrafter"/>
</dbReference>
<dbReference type="GO" id="GO:0008324">
    <property type="term" value="F:monoatomic cation transmembrane transporter activity"/>
    <property type="evidence" value="ECO:0007669"/>
    <property type="project" value="InterPro"/>
</dbReference>
<evidence type="ECO:0000256" key="1">
    <source>
        <dbReference type="ARBA" id="ARBA00004141"/>
    </source>
</evidence>
<evidence type="ECO:0000259" key="8">
    <source>
        <dbReference type="PROSITE" id="PS51202"/>
    </source>
</evidence>
<feature type="transmembrane region" description="Helical" evidence="7">
    <location>
        <begin position="178"/>
        <end position="198"/>
    </location>
</feature>
<keyword evidence="5 7" id="KW-1133">Transmembrane helix</keyword>
<dbReference type="PROSITE" id="PS51202">
    <property type="entry name" value="RCK_C"/>
    <property type="match status" value="2"/>
</dbReference>
<feature type="transmembrane region" description="Helical" evidence="7">
    <location>
        <begin position="134"/>
        <end position="158"/>
    </location>
</feature>
<keyword evidence="2" id="KW-0813">Transport</keyword>
<dbReference type="InterPro" id="IPR036721">
    <property type="entry name" value="RCK_C_sf"/>
</dbReference>
<accession>A0A6B1F713</accession>
<dbReference type="GO" id="GO:0006813">
    <property type="term" value="P:potassium ion transport"/>
    <property type="evidence" value="ECO:0007669"/>
    <property type="project" value="InterPro"/>
</dbReference>
<feature type="transmembrane region" description="Helical" evidence="7">
    <location>
        <begin position="491"/>
        <end position="520"/>
    </location>
</feature>
<reference evidence="9" key="1">
    <citation type="submission" date="2019-09" db="EMBL/GenBank/DDBJ databases">
        <title>Characterisation of the sponge microbiome using genome-centric metagenomics.</title>
        <authorList>
            <person name="Engelberts J.P."/>
            <person name="Robbins S.J."/>
            <person name="De Goeij J.M."/>
            <person name="Aranda M."/>
            <person name="Bell S.C."/>
            <person name="Webster N.S."/>
        </authorList>
    </citation>
    <scope>NUCLEOTIDE SEQUENCE</scope>
    <source>
        <strain evidence="9">SB0676_bin_10</strain>
    </source>
</reference>
<keyword evidence="4" id="KW-0677">Repeat</keyword>
<dbReference type="Pfam" id="PF02080">
    <property type="entry name" value="TrkA_C"/>
    <property type="match status" value="2"/>
</dbReference>
<dbReference type="Pfam" id="PF03600">
    <property type="entry name" value="CitMHS"/>
    <property type="match status" value="1"/>
</dbReference>
<comment type="subcellular location">
    <subcellularLocation>
        <location evidence="1">Membrane</location>
        <topology evidence="1">Multi-pass membrane protein</topology>
    </subcellularLocation>
</comment>
<dbReference type="PANTHER" id="PTHR43652">
    <property type="entry name" value="BASIC AMINO ACID ANTIPORTER YFCC-RELATED"/>
    <property type="match status" value="1"/>
</dbReference>
<gene>
    <name evidence="9" type="ORF">F4162_00565</name>
</gene>
<dbReference type="SUPFAM" id="SSF116726">
    <property type="entry name" value="TrkA C-terminal domain-like"/>
    <property type="match status" value="2"/>
</dbReference>
<proteinExistence type="predicted"/>
<feature type="transmembrane region" description="Helical" evidence="7">
    <location>
        <begin position="575"/>
        <end position="595"/>
    </location>
</feature>
<evidence type="ECO:0000256" key="4">
    <source>
        <dbReference type="ARBA" id="ARBA00022737"/>
    </source>
</evidence>